<evidence type="ECO:0000259" key="4">
    <source>
        <dbReference type="PROSITE" id="PS01124"/>
    </source>
</evidence>
<evidence type="ECO:0000313" key="6">
    <source>
        <dbReference type="Proteomes" id="UP001597097"/>
    </source>
</evidence>
<evidence type="ECO:0000256" key="1">
    <source>
        <dbReference type="ARBA" id="ARBA00023015"/>
    </source>
</evidence>
<evidence type="ECO:0000313" key="5">
    <source>
        <dbReference type="EMBL" id="MFD1536263.1"/>
    </source>
</evidence>
<dbReference type="Pfam" id="PF12833">
    <property type="entry name" value="HTH_18"/>
    <property type="match status" value="1"/>
</dbReference>
<dbReference type="EMBL" id="JBHUCM010000005">
    <property type="protein sequence ID" value="MFD1536263.1"/>
    <property type="molecule type" value="Genomic_DNA"/>
</dbReference>
<dbReference type="PANTHER" id="PTHR46796:SF6">
    <property type="entry name" value="ARAC SUBFAMILY"/>
    <property type="match status" value="1"/>
</dbReference>
<dbReference type="PROSITE" id="PS01124">
    <property type="entry name" value="HTH_ARAC_FAMILY_2"/>
    <property type="match status" value="1"/>
</dbReference>
<dbReference type="InterPro" id="IPR035418">
    <property type="entry name" value="AraC-bd_2"/>
</dbReference>
<feature type="domain" description="HTH araC/xylS-type" evidence="4">
    <location>
        <begin position="208"/>
        <end position="308"/>
    </location>
</feature>
<keyword evidence="1" id="KW-0805">Transcription regulation</keyword>
<dbReference type="RefSeq" id="WP_219533678.1">
    <property type="nucleotide sequence ID" value="NZ_JAHKRM010000019.1"/>
</dbReference>
<reference evidence="6" key="1">
    <citation type="journal article" date="2019" name="Int. J. Syst. Evol. Microbiol.">
        <title>The Global Catalogue of Microorganisms (GCM) 10K type strain sequencing project: providing services to taxonomists for standard genome sequencing and annotation.</title>
        <authorList>
            <consortium name="The Broad Institute Genomics Platform"/>
            <consortium name="The Broad Institute Genome Sequencing Center for Infectious Disease"/>
            <person name="Wu L."/>
            <person name="Ma J."/>
        </authorList>
    </citation>
    <scope>NUCLEOTIDE SEQUENCE [LARGE SCALE GENOMIC DNA]</scope>
    <source>
        <strain evidence="6">CGMCC 1.15399</strain>
    </source>
</reference>
<dbReference type="SMART" id="SM00342">
    <property type="entry name" value="HTH_ARAC"/>
    <property type="match status" value="1"/>
</dbReference>
<dbReference type="InterPro" id="IPR018060">
    <property type="entry name" value="HTH_AraC"/>
</dbReference>
<accession>A0ABW4G1K2</accession>
<keyword evidence="2" id="KW-0238">DNA-binding</keyword>
<comment type="caution">
    <text evidence="5">The sequence shown here is derived from an EMBL/GenBank/DDBJ whole genome shotgun (WGS) entry which is preliminary data.</text>
</comment>
<evidence type="ECO:0000256" key="3">
    <source>
        <dbReference type="ARBA" id="ARBA00023163"/>
    </source>
</evidence>
<protein>
    <submittedName>
        <fullName evidence="5">Helix-turn-helix domain-containing protein</fullName>
    </submittedName>
</protein>
<proteinExistence type="predicted"/>
<name>A0ABW4G1K2_9ACTN</name>
<keyword evidence="6" id="KW-1185">Reference proteome</keyword>
<dbReference type="PANTHER" id="PTHR46796">
    <property type="entry name" value="HTH-TYPE TRANSCRIPTIONAL ACTIVATOR RHAS-RELATED"/>
    <property type="match status" value="1"/>
</dbReference>
<keyword evidence="3" id="KW-0804">Transcription</keyword>
<evidence type="ECO:0000256" key="2">
    <source>
        <dbReference type="ARBA" id="ARBA00023125"/>
    </source>
</evidence>
<sequence>MPYEQRADGTLVYGYLDPAARPGTHASDAVLVRDEGQVYQAEMRPYRFGLLGACEIAGEQRVRVNSLRSTIVPEGEHLLGLVRYGHAWLEQDGRLASLSPGEFTLYCGSRPFRLEFDGPYRYFLIRIAAIPADPLFGTARGVTANPEILRLPSARILAAMLMELADQAPELGPLAGRELGHHVTAMLKTVLCESSRPGPPVEGVSLLERILDHIDRHLGDDLVPGAIAAAHHVSVRYLHKLFEQHGRPVSDHVRSRRLDRIRQDLADPALAGLPAQAVAGRWGIKDPSHFSKLFRAEYGISPREFRREATASPGEIVRHG</sequence>
<dbReference type="Proteomes" id="UP001597097">
    <property type="component" value="Unassembled WGS sequence"/>
</dbReference>
<dbReference type="Pfam" id="PF14525">
    <property type="entry name" value="AraC_binding_2"/>
    <property type="match status" value="1"/>
</dbReference>
<dbReference type="InterPro" id="IPR050204">
    <property type="entry name" value="AraC_XylS_family_regulators"/>
</dbReference>
<organism evidence="5 6">
    <name type="scientific">Nonomuraea guangzhouensis</name>
    <dbReference type="NCBI Taxonomy" id="1291555"/>
    <lineage>
        <taxon>Bacteria</taxon>
        <taxon>Bacillati</taxon>
        <taxon>Actinomycetota</taxon>
        <taxon>Actinomycetes</taxon>
        <taxon>Streptosporangiales</taxon>
        <taxon>Streptosporangiaceae</taxon>
        <taxon>Nonomuraea</taxon>
    </lineage>
</organism>
<gene>
    <name evidence="5" type="ORF">ACFSJ0_04400</name>
</gene>